<sequence length="90" mass="10713">MPKSYKNIKNSGNFLCFLLFLLWIRQNCNTKIQSWISWKEIIFRQTFIWNSSFPNAIVFALKCHKIISFLQKLTNLTQKTPISTDIVREN</sequence>
<proteinExistence type="predicted"/>
<dbReference type="EMBL" id="FP671138">
    <property type="protein sequence ID" value="CBH40874.1"/>
    <property type="molecule type" value="Genomic_DNA"/>
</dbReference>
<reference evidence="2" key="1">
    <citation type="journal article" date="2010" name="BMC Genomics">
        <title>Comparative genomic and proteomic analyses of two Mycoplasma agalactiae strains: clues to the macro- and micro-events that are shaping mycoplasma diversity.</title>
        <authorList>
            <person name="Nouvel L.X."/>
            <person name="Sirand-Pugnet P."/>
            <person name="Marenda M.S."/>
            <person name="Sagne E."/>
            <person name="Barbe V."/>
            <person name="Mangenot S."/>
            <person name="Schenowitz C."/>
            <person name="Jacob D."/>
            <person name="Barre A."/>
            <person name="Claverol S."/>
            <person name="Blanchard A."/>
            <person name="Citti C."/>
        </authorList>
    </citation>
    <scope>NUCLEOTIDE SEQUENCE [LARGE SCALE GENOMIC DNA]</scope>
    <source>
        <strain evidence="2">5632</strain>
    </source>
</reference>
<name>D3VRC7_MYCAA</name>
<dbReference type="KEGG" id="mal:MAGa6710"/>
<dbReference type="Proteomes" id="UP000006902">
    <property type="component" value="Chromosome"/>
</dbReference>
<gene>
    <name evidence="1" type="ordered locus">MAGa6710</name>
</gene>
<accession>D3VRC7</accession>
<organism evidence="1 2">
    <name type="scientific">Mycoplasmopsis agalactiae</name>
    <name type="common">Mycoplasma agalactiae</name>
    <dbReference type="NCBI Taxonomy" id="2110"/>
    <lineage>
        <taxon>Bacteria</taxon>
        <taxon>Bacillati</taxon>
        <taxon>Mycoplasmatota</taxon>
        <taxon>Mycoplasmoidales</taxon>
        <taxon>Metamycoplasmataceae</taxon>
        <taxon>Mycoplasmopsis</taxon>
    </lineage>
</organism>
<dbReference type="AlphaFoldDB" id="D3VRC7"/>
<protein>
    <submittedName>
        <fullName evidence="1">Uncharacterized protein</fullName>
    </submittedName>
</protein>
<evidence type="ECO:0000313" key="2">
    <source>
        <dbReference type="Proteomes" id="UP000006902"/>
    </source>
</evidence>
<evidence type="ECO:0000313" key="1">
    <source>
        <dbReference type="EMBL" id="CBH40874.1"/>
    </source>
</evidence>